<evidence type="ECO:0000256" key="4">
    <source>
        <dbReference type="ARBA" id="ARBA00022505"/>
    </source>
</evidence>
<dbReference type="GO" id="GO:0061599">
    <property type="term" value="F:molybdopterin molybdotransferase activity"/>
    <property type="evidence" value="ECO:0007669"/>
    <property type="project" value="UniProtKB-UniRule"/>
</dbReference>
<dbReference type="Gene3D" id="3.90.105.10">
    <property type="entry name" value="Molybdopterin biosynthesis moea protein, domain 2"/>
    <property type="match status" value="1"/>
</dbReference>
<dbReference type="InterPro" id="IPR038987">
    <property type="entry name" value="MoeA-like"/>
</dbReference>
<dbReference type="SMART" id="SM00852">
    <property type="entry name" value="MoCF_biosynth"/>
    <property type="match status" value="1"/>
</dbReference>
<reference evidence="9 10" key="1">
    <citation type="submission" date="2020-10" db="EMBL/GenBank/DDBJ databases">
        <title>Trueperella pecoris sp. nov. isolated from bovine and porcine specimens.</title>
        <authorList>
            <person name="Schoenecker L."/>
            <person name="Schnydrig P."/>
            <person name="Brodard I."/>
            <person name="Thomann A."/>
            <person name="Hemphill A."/>
            <person name="Rodriguez-Campos S."/>
            <person name="Perreten V."/>
            <person name="Jores J."/>
            <person name="Kittl S."/>
        </authorList>
    </citation>
    <scope>NUCLEOTIDE SEQUENCE [LARGE SCALE GENOMIC DNA]</scope>
    <source>
        <strain evidence="9 10">19OD0592</strain>
    </source>
</reference>
<comment type="catalytic activity">
    <reaction evidence="6">
        <text>adenylyl-molybdopterin + molybdate = Mo-molybdopterin + AMP + H(+)</text>
        <dbReference type="Rhea" id="RHEA:35047"/>
        <dbReference type="ChEBI" id="CHEBI:15378"/>
        <dbReference type="ChEBI" id="CHEBI:36264"/>
        <dbReference type="ChEBI" id="CHEBI:62727"/>
        <dbReference type="ChEBI" id="CHEBI:71302"/>
        <dbReference type="ChEBI" id="CHEBI:456215"/>
        <dbReference type="EC" id="2.10.1.1"/>
    </reaction>
</comment>
<dbReference type="InterPro" id="IPR001453">
    <property type="entry name" value="MoaB/Mog_dom"/>
</dbReference>
<comment type="function">
    <text evidence="1 7">Catalyzes the insertion of molybdate into adenylated molybdopterin with the concomitant release of AMP.</text>
</comment>
<evidence type="ECO:0000256" key="3">
    <source>
        <dbReference type="ARBA" id="ARBA00010763"/>
    </source>
</evidence>
<dbReference type="EMBL" id="CP063212">
    <property type="protein sequence ID" value="QOR48810.1"/>
    <property type="molecule type" value="Genomic_DNA"/>
</dbReference>
<dbReference type="InterPro" id="IPR005111">
    <property type="entry name" value="MoeA_C_domain_IV"/>
</dbReference>
<dbReference type="Pfam" id="PF03454">
    <property type="entry name" value="MoeA_C"/>
    <property type="match status" value="1"/>
</dbReference>
<dbReference type="Proteomes" id="UP000594961">
    <property type="component" value="Chromosome"/>
</dbReference>
<evidence type="ECO:0000256" key="6">
    <source>
        <dbReference type="ARBA" id="ARBA00047317"/>
    </source>
</evidence>
<proteinExistence type="inferred from homology"/>
<comment type="pathway">
    <text evidence="2 7">Cofactor biosynthesis; molybdopterin biosynthesis.</text>
</comment>
<dbReference type="AlphaFoldDB" id="A0A7M1R3B8"/>
<dbReference type="PANTHER" id="PTHR10192">
    <property type="entry name" value="MOLYBDOPTERIN BIOSYNTHESIS PROTEIN"/>
    <property type="match status" value="1"/>
</dbReference>
<dbReference type="SUPFAM" id="SSF53218">
    <property type="entry name" value="Molybdenum cofactor biosynthesis proteins"/>
    <property type="match status" value="1"/>
</dbReference>
<dbReference type="SUPFAM" id="SSF63867">
    <property type="entry name" value="MoeA C-terminal domain-like"/>
    <property type="match status" value="1"/>
</dbReference>
<dbReference type="GO" id="GO:0046872">
    <property type="term" value="F:metal ion binding"/>
    <property type="evidence" value="ECO:0007669"/>
    <property type="project" value="UniProtKB-UniRule"/>
</dbReference>
<dbReference type="InterPro" id="IPR036135">
    <property type="entry name" value="MoeA_linker/N_sf"/>
</dbReference>
<feature type="domain" description="MoaB/Mog" evidence="8">
    <location>
        <begin position="212"/>
        <end position="345"/>
    </location>
</feature>
<evidence type="ECO:0000313" key="9">
    <source>
        <dbReference type="EMBL" id="QOR48810.1"/>
    </source>
</evidence>
<dbReference type="GO" id="GO:0006777">
    <property type="term" value="P:Mo-molybdopterin cofactor biosynthetic process"/>
    <property type="evidence" value="ECO:0007669"/>
    <property type="project" value="UniProtKB-UniRule"/>
</dbReference>
<comment type="similarity">
    <text evidence="3 7">Belongs to the MoeA family.</text>
</comment>
<dbReference type="Gene3D" id="2.40.340.10">
    <property type="entry name" value="MoeA, C-terminal, domain IV"/>
    <property type="match status" value="1"/>
</dbReference>
<protein>
    <recommendedName>
        <fullName evidence="7">Molybdopterin molybdenumtransferase</fullName>
        <ecNumber evidence="7">2.10.1.1</ecNumber>
    </recommendedName>
</protein>
<dbReference type="NCBIfam" id="TIGR00177">
    <property type="entry name" value="molyb_syn"/>
    <property type="match status" value="1"/>
</dbReference>
<gene>
    <name evidence="9" type="ORF">INS90_10425</name>
</gene>
<evidence type="ECO:0000313" key="10">
    <source>
        <dbReference type="Proteomes" id="UP000594961"/>
    </source>
</evidence>
<evidence type="ECO:0000256" key="7">
    <source>
        <dbReference type="RuleBase" id="RU365090"/>
    </source>
</evidence>
<dbReference type="Pfam" id="PF00994">
    <property type="entry name" value="MoCF_biosynth"/>
    <property type="match status" value="1"/>
</dbReference>
<evidence type="ECO:0000256" key="5">
    <source>
        <dbReference type="ARBA" id="ARBA00023150"/>
    </source>
</evidence>
<evidence type="ECO:0000256" key="2">
    <source>
        <dbReference type="ARBA" id="ARBA00005046"/>
    </source>
</evidence>
<keyword evidence="7 9" id="KW-0808">Transferase</keyword>
<evidence type="ECO:0000259" key="8">
    <source>
        <dbReference type="SMART" id="SM00852"/>
    </source>
</evidence>
<name>A0A7M1R3B8_9ACTO</name>
<dbReference type="UniPathway" id="UPA00344"/>
<dbReference type="EC" id="2.10.1.1" evidence="7"/>
<comment type="cofactor">
    <cofactor evidence="7">
        <name>Mg(2+)</name>
        <dbReference type="ChEBI" id="CHEBI:18420"/>
    </cofactor>
</comment>
<keyword evidence="7" id="KW-0460">Magnesium</keyword>
<dbReference type="Gene3D" id="2.170.190.11">
    <property type="entry name" value="Molybdopterin biosynthesis moea protein, domain 3"/>
    <property type="match status" value="1"/>
</dbReference>
<dbReference type="Pfam" id="PF03453">
    <property type="entry name" value="MoeA_N"/>
    <property type="match status" value="1"/>
</dbReference>
<dbReference type="InterPro" id="IPR005110">
    <property type="entry name" value="MoeA_linker/N"/>
</dbReference>
<dbReference type="InterPro" id="IPR036425">
    <property type="entry name" value="MoaB/Mog-like_dom_sf"/>
</dbReference>
<dbReference type="GO" id="GO:0005829">
    <property type="term" value="C:cytosol"/>
    <property type="evidence" value="ECO:0007669"/>
    <property type="project" value="TreeGrafter"/>
</dbReference>
<sequence>MAALTPEDYRALIFANLRPQRLGTEVVALSEALGRTLANDAVAALCVPPFDNSAMDGFAVRVEDFVGEGPWVFSVVAEIAAGSAGAADLGDGDLGTADPGVGDLGAAGADPAPAASLPRAARIMTGAPMPRWADAVVKVEDTDAPAGASALPKTVTVSVAPRAGQNVRRAGEDLAAGATALPAGSVLGACSLSALASVGFGEVEVVRRPRVAVIATGSELAEPGQPLGPGMIPDSNSTLIAMLVREAGGEPTLVRTVADTAEAFGRALPTGVDLIVTSGGVSMGAFDPVKEYGLAHGWTFAKVAMQPGKPQGHGVADGTPVLALPGNPVSVAVSFRLFVRPFLARLLGREDLADADPSARQVPAGAVWKSPSGRRQFVAARIVRDSGHDAVVPVHALGSGSHLVASLHYAQVMAVVPAEQEEVRVGDLLTVIDV</sequence>
<dbReference type="Gene3D" id="3.40.980.10">
    <property type="entry name" value="MoaB/Mog-like domain"/>
    <property type="match status" value="1"/>
</dbReference>
<dbReference type="SUPFAM" id="SSF63882">
    <property type="entry name" value="MoeA N-terminal region -like"/>
    <property type="match status" value="1"/>
</dbReference>
<keyword evidence="5 7" id="KW-0501">Molybdenum cofactor biosynthesis</keyword>
<dbReference type="PANTHER" id="PTHR10192:SF5">
    <property type="entry name" value="GEPHYRIN"/>
    <property type="match status" value="1"/>
</dbReference>
<evidence type="ECO:0000256" key="1">
    <source>
        <dbReference type="ARBA" id="ARBA00002901"/>
    </source>
</evidence>
<accession>A0A7M1R3B8</accession>
<keyword evidence="7" id="KW-0479">Metal-binding</keyword>
<dbReference type="NCBIfam" id="NF045515">
    <property type="entry name" value="Glp_gephyrin"/>
    <property type="match status" value="1"/>
</dbReference>
<keyword evidence="4 7" id="KW-0500">Molybdenum</keyword>
<dbReference type="InterPro" id="IPR036688">
    <property type="entry name" value="MoeA_C_domain_IV_sf"/>
</dbReference>
<organism evidence="9 10">
    <name type="scientific">Trueperella pecoris</name>
    <dbReference type="NCBI Taxonomy" id="2733571"/>
    <lineage>
        <taxon>Bacteria</taxon>
        <taxon>Bacillati</taxon>
        <taxon>Actinomycetota</taxon>
        <taxon>Actinomycetes</taxon>
        <taxon>Actinomycetales</taxon>
        <taxon>Actinomycetaceae</taxon>
        <taxon>Trueperella</taxon>
    </lineage>
</organism>
<dbReference type="CDD" id="cd00887">
    <property type="entry name" value="MoeA"/>
    <property type="match status" value="1"/>
</dbReference>